<feature type="region of interest" description="Disordered" evidence="1">
    <location>
        <begin position="21"/>
        <end position="41"/>
    </location>
</feature>
<sequence length="602" mass="66903">MYQPANRAAADQSQRDCAVVEQEVVEQAQEQDPDDSQCGSNLQDPVISIDRQKTQLSMVLKGTMAISLLALASAASFITWLWWAPRDGTSWRSWVLAENRTQLSITFASLIIRTAIGVLASVATAMIASVVIERHGVSLQAVAQLSITRYASSGPLSLGPLVLKDPILDTRARVIILLLILTTLSTQFTSSLLTLDLEGRDVVSLPQTIPTFRVPALRMNGLHWQRSPFFAHAFAEHSEVAKPIDGVDDTGTTIRALLPIAAQTTREKLRDFQGMARIIDSRVACMRPEILDFWECEDTVTNGSSVCGKARLDKNIVRSIGLGFQSYDAEQDTFEIRCPFEPGFPAKYAEDLGVPPVQPSWALCWPPQSNDEAKKHDHLNISLTSSNSRTELRYDGGKNQVPSPITVSGQLGISKVSNTQGGMGNRHGLRIKPESLEASLSEARREFEMTTMRDIYPFRGDDLPQGNVAFCITCQQLNSYTLADPVFSQIMDEAREHTSSPARVVQALYFILSRLSYYENFNSFDKETARITTFERAVIPNHFGGYWTLMAILSVFLATFALTLGLFRETKYSIPENAWHTVAQISESPELRTILRADFRES</sequence>
<evidence type="ECO:0000313" key="4">
    <source>
        <dbReference type="Proteomes" id="UP000654918"/>
    </source>
</evidence>
<evidence type="ECO:0000313" key="3">
    <source>
        <dbReference type="EMBL" id="KAF6815034.1"/>
    </source>
</evidence>
<evidence type="ECO:0000256" key="1">
    <source>
        <dbReference type="SAM" id="MobiDB-lite"/>
    </source>
</evidence>
<protein>
    <submittedName>
        <fullName evidence="3">Uncharacterized protein</fullName>
    </submittedName>
</protein>
<evidence type="ECO:0000256" key="2">
    <source>
        <dbReference type="SAM" id="Phobius"/>
    </source>
</evidence>
<keyword evidence="4" id="KW-1185">Reference proteome</keyword>
<feature type="transmembrane region" description="Helical" evidence="2">
    <location>
        <begin position="174"/>
        <end position="195"/>
    </location>
</feature>
<dbReference type="EMBL" id="WIGO01000366">
    <property type="protein sequence ID" value="KAF6815034.1"/>
    <property type="molecule type" value="Genomic_DNA"/>
</dbReference>
<keyword evidence="2" id="KW-0812">Transmembrane</keyword>
<gene>
    <name evidence="3" type="ORF">CPLU01_14248</name>
</gene>
<accession>A0A8H6JKR1</accession>
<feature type="transmembrane region" description="Helical" evidence="2">
    <location>
        <begin position="58"/>
        <end position="83"/>
    </location>
</feature>
<name>A0A8H6JKR1_9PEZI</name>
<feature type="transmembrane region" description="Helical" evidence="2">
    <location>
        <begin position="103"/>
        <end position="132"/>
    </location>
</feature>
<dbReference type="AlphaFoldDB" id="A0A8H6JKR1"/>
<organism evidence="3 4">
    <name type="scientific">Colletotrichum plurivorum</name>
    <dbReference type="NCBI Taxonomy" id="2175906"/>
    <lineage>
        <taxon>Eukaryota</taxon>
        <taxon>Fungi</taxon>
        <taxon>Dikarya</taxon>
        <taxon>Ascomycota</taxon>
        <taxon>Pezizomycotina</taxon>
        <taxon>Sordariomycetes</taxon>
        <taxon>Hypocreomycetidae</taxon>
        <taxon>Glomerellales</taxon>
        <taxon>Glomerellaceae</taxon>
        <taxon>Colletotrichum</taxon>
        <taxon>Colletotrichum orchidearum species complex</taxon>
    </lineage>
</organism>
<keyword evidence="2" id="KW-1133">Transmembrane helix</keyword>
<proteinExistence type="predicted"/>
<comment type="caution">
    <text evidence="3">The sequence shown here is derived from an EMBL/GenBank/DDBJ whole genome shotgun (WGS) entry which is preliminary data.</text>
</comment>
<feature type="transmembrane region" description="Helical" evidence="2">
    <location>
        <begin position="546"/>
        <end position="567"/>
    </location>
</feature>
<dbReference type="Proteomes" id="UP000654918">
    <property type="component" value="Unassembled WGS sequence"/>
</dbReference>
<keyword evidence="2" id="KW-0472">Membrane</keyword>
<reference evidence="3" key="1">
    <citation type="journal article" date="2020" name="Phytopathology">
        <title>Genome Sequence Resources of Colletotrichum truncatum, C. plurivorum, C. musicola, and C. sojae: Four Species Pathogenic to Soybean (Glycine max).</title>
        <authorList>
            <person name="Rogerio F."/>
            <person name="Boufleur T.R."/>
            <person name="Ciampi-Guillardi M."/>
            <person name="Sukno S.A."/>
            <person name="Thon M.R."/>
            <person name="Massola Junior N.S."/>
            <person name="Baroncelli R."/>
        </authorList>
    </citation>
    <scope>NUCLEOTIDE SEQUENCE</scope>
    <source>
        <strain evidence="3">LFN00145</strain>
    </source>
</reference>